<evidence type="ECO:0000256" key="2">
    <source>
        <dbReference type="SAM" id="SignalP"/>
    </source>
</evidence>
<dbReference type="Proteomes" id="UP000252631">
    <property type="component" value="Unassembled WGS sequence"/>
</dbReference>
<gene>
    <name evidence="4" type="ORF">BJ125_105176</name>
    <name evidence="5" type="ORF">SAMN05892882_105176</name>
</gene>
<feature type="compositionally biased region" description="Low complexity" evidence="1">
    <location>
        <begin position="190"/>
        <end position="227"/>
    </location>
</feature>
<evidence type="ECO:0000259" key="3">
    <source>
        <dbReference type="Pfam" id="PF09917"/>
    </source>
</evidence>
<feature type="domain" description="DUF2147" evidence="3">
    <location>
        <begin position="47"/>
        <end position="168"/>
    </location>
</feature>
<name>A0A336JKX4_9BRAD</name>
<sequence>MITHRPTTHRPTTHRPIRLVARAAVAAFALLLSAAAPSVAAEPTAAGLWQRTETGKPGGKPVVWVLMLDRGNNMYEGVVAKSFPQPGQPNLTICEECEDDRKNQPILGISLIRDMKRKGRVYEDGNILDPRNGDVWKAMLTVSPDGQTLTLRGYLMTPALGQDEDWFRLPDSAISQLDPEIVAKFMPEQAATQAAQAGKPAAAPGTAGKAKAPPAPAPKGGAMAPAK</sequence>
<dbReference type="EMBL" id="QRDT01000005">
    <property type="protein sequence ID" value="RED38097.1"/>
    <property type="molecule type" value="Genomic_DNA"/>
</dbReference>
<evidence type="ECO:0000313" key="7">
    <source>
        <dbReference type="Proteomes" id="UP000256343"/>
    </source>
</evidence>
<organism evidence="5 6">
    <name type="scientific">Rhodopseudomonas pentothenatexigens</name>
    <dbReference type="NCBI Taxonomy" id="999699"/>
    <lineage>
        <taxon>Bacteria</taxon>
        <taxon>Pseudomonadati</taxon>
        <taxon>Pseudomonadota</taxon>
        <taxon>Alphaproteobacteria</taxon>
        <taxon>Hyphomicrobiales</taxon>
        <taxon>Nitrobacteraceae</taxon>
        <taxon>Rhodopseudomonas</taxon>
    </lineage>
</organism>
<dbReference type="Proteomes" id="UP000256343">
    <property type="component" value="Unassembled WGS sequence"/>
</dbReference>
<evidence type="ECO:0000256" key="1">
    <source>
        <dbReference type="SAM" id="MobiDB-lite"/>
    </source>
</evidence>
<evidence type="ECO:0000313" key="6">
    <source>
        <dbReference type="Proteomes" id="UP000252631"/>
    </source>
</evidence>
<dbReference type="PANTHER" id="PTHR36919:SF3">
    <property type="entry name" value="BLL5882 PROTEIN"/>
    <property type="match status" value="1"/>
</dbReference>
<feature type="signal peptide" evidence="2">
    <location>
        <begin position="1"/>
        <end position="40"/>
    </location>
</feature>
<reference evidence="4 7" key="2">
    <citation type="submission" date="2018-07" db="EMBL/GenBank/DDBJ databases">
        <title>Genomic Encyclopedia of Archaeal and Bacterial Type Strains, Phase II (KMG-II): from individual species to whole genera.</title>
        <authorList>
            <person name="Goeker M."/>
        </authorList>
    </citation>
    <scope>NUCLEOTIDE SEQUENCE [LARGE SCALE GENOMIC DNA]</scope>
    <source>
        <strain evidence="4 7">JA575</strain>
    </source>
</reference>
<feature type="chain" id="PRO_5016390999" evidence="2">
    <location>
        <begin position="41"/>
        <end position="227"/>
    </location>
</feature>
<accession>A0A336JKX4</accession>
<protein>
    <submittedName>
        <fullName evidence="4">Uncharacterized protein (DUF2147 family)</fullName>
    </submittedName>
</protein>
<dbReference type="EMBL" id="UFQQ01000005">
    <property type="protein sequence ID" value="SSW90122.1"/>
    <property type="molecule type" value="Genomic_DNA"/>
</dbReference>
<evidence type="ECO:0000313" key="4">
    <source>
        <dbReference type="EMBL" id="RED38097.1"/>
    </source>
</evidence>
<evidence type="ECO:0000313" key="5">
    <source>
        <dbReference type="EMBL" id="SSW90122.1"/>
    </source>
</evidence>
<dbReference type="PANTHER" id="PTHR36919">
    <property type="entry name" value="BLR1215 PROTEIN"/>
    <property type="match status" value="1"/>
</dbReference>
<dbReference type="Gene3D" id="2.40.128.520">
    <property type="match status" value="1"/>
</dbReference>
<dbReference type="OrthoDB" id="9811671at2"/>
<dbReference type="Pfam" id="PF09917">
    <property type="entry name" value="DUF2147"/>
    <property type="match status" value="1"/>
</dbReference>
<reference evidence="5 6" key="1">
    <citation type="submission" date="2017-08" db="EMBL/GenBank/DDBJ databases">
        <authorList>
            <person name="de Groot N.N."/>
        </authorList>
    </citation>
    <scope>NUCLEOTIDE SEQUENCE [LARGE SCALE GENOMIC DNA]</scope>
    <source>
        <strain evidence="5 6">JA575</strain>
    </source>
</reference>
<proteinExistence type="predicted"/>
<keyword evidence="7" id="KW-1185">Reference proteome</keyword>
<dbReference type="InterPro" id="IPR019223">
    <property type="entry name" value="DUF2147"/>
</dbReference>
<dbReference type="RefSeq" id="WP_114357227.1">
    <property type="nucleotide sequence ID" value="NZ_QRDT01000005.1"/>
</dbReference>
<feature type="region of interest" description="Disordered" evidence="1">
    <location>
        <begin position="189"/>
        <end position="227"/>
    </location>
</feature>
<keyword evidence="2" id="KW-0732">Signal</keyword>
<dbReference type="AlphaFoldDB" id="A0A336JKX4"/>